<sequence>MSRKLIIDGNAVYEIDEDCMLKNRLDEKEDGKSSNKEEKTIKWNKREDIR</sequence>
<dbReference type="AlphaFoldDB" id="A0A9D2KJE0"/>
<dbReference type="Proteomes" id="UP000824223">
    <property type="component" value="Unassembled WGS sequence"/>
</dbReference>
<dbReference type="EMBL" id="DXAK01000003">
    <property type="protein sequence ID" value="HJA05657.1"/>
    <property type="molecule type" value="Genomic_DNA"/>
</dbReference>
<comment type="caution">
    <text evidence="2">The sequence shown here is derived from an EMBL/GenBank/DDBJ whole genome shotgun (WGS) entry which is preliminary data.</text>
</comment>
<protein>
    <submittedName>
        <fullName evidence="2">Uncharacterized protein</fullName>
    </submittedName>
</protein>
<feature type="region of interest" description="Disordered" evidence="1">
    <location>
        <begin position="24"/>
        <end position="50"/>
    </location>
</feature>
<evidence type="ECO:0000313" key="2">
    <source>
        <dbReference type="EMBL" id="HJA05657.1"/>
    </source>
</evidence>
<proteinExistence type="predicted"/>
<reference evidence="2" key="1">
    <citation type="journal article" date="2021" name="PeerJ">
        <title>Extensive microbial diversity within the chicken gut microbiome revealed by metagenomics and culture.</title>
        <authorList>
            <person name="Gilroy R."/>
            <person name="Ravi A."/>
            <person name="Getino M."/>
            <person name="Pursley I."/>
            <person name="Horton D.L."/>
            <person name="Alikhan N.F."/>
            <person name="Baker D."/>
            <person name="Gharbi K."/>
            <person name="Hall N."/>
            <person name="Watson M."/>
            <person name="Adriaenssens E.M."/>
            <person name="Foster-Nyarko E."/>
            <person name="Jarju S."/>
            <person name="Secka A."/>
            <person name="Antonio M."/>
            <person name="Oren A."/>
            <person name="Chaudhuri R.R."/>
            <person name="La Ragione R."/>
            <person name="Hildebrand F."/>
            <person name="Pallen M.J."/>
        </authorList>
    </citation>
    <scope>NUCLEOTIDE SEQUENCE</scope>
    <source>
        <strain evidence="2">ChiSjej2B20-11307</strain>
    </source>
</reference>
<gene>
    <name evidence="2" type="ORF">H9798_00690</name>
</gene>
<evidence type="ECO:0000313" key="3">
    <source>
        <dbReference type="Proteomes" id="UP000824223"/>
    </source>
</evidence>
<evidence type="ECO:0000256" key="1">
    <source>
        <dbReference type="SAM" id="MobiDB-lite"/>
    </source>
</evidence>
<accession>A0A9D2KJE0</accession>
<organism evidence="2 3">
    <name type="scientific">Candidatus Mediterraneibacter pullicola</name>
    <dbReference type="NCBI Taxonomy" id="2838682"/>
    <lineage>
        <taxon>Bacteria</taxon>
        <taxon>Bacillati</taxon>
        <taxon>Bacillota</taxon>
        <taxon>Clostridia</taxon>
        <taxon>Lachnospirales</taxon>
        <taxon>Lachnospiraceae</taxon>
        <taxon>Mediterraneibacter</taxon>
    </lineage>
</organism>
<reference evidence="2" key="2">
    <citation type="submission" date="2021-04" db="EMBL/GenBank/DDBJ databases">
        <authorList>
            <person name="Gilroy R."/>
        </authorList>
    </citation>
    <scope>NUCLEOTIDE SEQUENCE</scope>
    <source>
        <strain evidence="2">ChiSjej2B20-11307</strain>
    </source>
</reference>
<name>A0A9D2KJE0_9FIRM</name>